<protein>
    <submittedName>
        <fullName evidence="3">Gfo/Idh/MocA family oxidoreductase</fullName>
    </submittedName>
</protein>
<dbReference type="Gene3D" id="3.30.360.10">
    <property type="entry name" value="Dihydrodipicolinate Reductase, domain 2"/>
    <property type="match status" value="1"/>
</dbReference>
<proteinExistence type="predicted"/>
<dbReference type="InterPro" id="IPR036291">
    <property type="entry name" value="NAD(P)-bd_dom_sf"/>
</dbReference>
<sequence>MRVGFLSPAHVHADAYVANVRAAGADVVGVTDDDTKRGVRWSAEHGVPWMGSADELFDAGVDAVVVCSETAHHRKHVERAAAAGVAVLCEKPLATTEDDARAIVDTCTRSQVTLMTAFPMRFSPPLREVASTIASGTMGRLYACTGTNQGELPLHHGAWFGDPVLAGGGALMDHTVHVADILRWYLGQDPVEVYAVTNNLLHREATPVETGALVMLTYADGFFATIDASWSRPPAYPTWGGLTVEFVGEHGVVDVDAFSQQLTIYGGTQNQLSWLPWGSDANQGLIDEFLAAVRERRTPAVTADDGLAATRVALAALRSAETGAPIPFSR</sequence>
<dbReference type="SUPFAM" id="SSF51735">
    <property type="entry name" value="NAD(P)-binding Rossmann-fold domains"/>
    <property type="match status" value="1"/>
</dbReference>
<dbReference type="InterPro" id="IPR000683">
    <property type="entry name" value="Gfo/Idh/MocA-like_OxRdtase_N"/>
</dbReference>
<dbReference type="Pfam" id="PF01408">
    <property type="entry name" value="GFO_IDH_MocA"/>
    <property type="match status" value="1"/>
</dbReference>
<feature type="domain" description="Gfo/Idh/MocA-like oxidoreductase N-terminal" evidence="1">
    <location>
        <begin position="10"/>
        <end position="117"/>
    </location>
</feature>
<dbReference type="Proteomes" id="UP000250462">
    <property type="component" value="Unassembled WGS sequence"/>
</dbReference>
<evidence type="ECO:0000259" key="2">
    <source>
        <dbReference type="Pfam" id="PF22725"/>
    </source>
</evidence>
<dbReference type="PANTHER" id="PTHR43377">
    <property type="entry name" value="BILIVERDIN REDUCTASE A"/>
    <property type="match status" value="1"/>
</dbReference>
<dbReference type="Pfam" id="PF22725">
    <property type="entry name" value="GFO_IDH_MocA_C3"/>
    <property type="match status" value="1"/>
</dbReference>
<evidence type="ECO:0000259" key="1">
    <source>
        <dbReference type="Pfam" id="PF01408"/>
    </source>
</evidence>
<dbReference type="RefSeq" id="WP_112260497.1">
    <property type="nucleotide sequence ID" value="NZ_QMIG01000048.1"/>
</dbReference>
<gene>
    <name evidence="3" type="ORF">DPM12_21985</name>
</gene>
<dbReference type="Gene3D" id="3.40.50.720">
    <property type="entry name" value="NAD(P)-binding Rossmann-like Domain"/>
    <property type="match status" value="1"/>
</dbReference>
<keyword evidence="4" id="KW-1185">Reference proteome</keyword>
<dbReference type="SUPFAM" id="SSF55347">
    <property type="entry name" value="Glyceraldehyde-3-phosphate dehydrogenase-like, C-terminal domain"/>
    <property type="match status" value="1"/>
</dbReference>
<feature type="domain" description="GFO/IDH/MocA-like oxidoreductase" evidence="2">
    <location>
        <begin position="127"/>
        <end position="253"/>
    </location>
</feature>
<organism evidence="3 4">
    <name type="scientific">Phytoactinopolyspora halophila</name>
    <dbReference type="NCBI Taxonomy" id="1981511"/>
    <lineage>
        <taxon>Bacteria</taxon>
        <taxon>Bacillati</taxon>
        <taxon>Actinomycetota</taxon>
        <taxon>Actinomycetes</taxon>
        <taxon>Jiangellales</taxon>
        <taxon>Jiangellaceae</taxon>
        <taxon>Phytoactinopolyspora</taxon>
    </lineage>
</organism>
<evidence type="ECO:0000313" key="4">
    <source>
        <dbReference type="Proteomes" id="UP000250462"/>
    </source>
</evidence>
<dbReference type="EMBL" id="QMIG01000048">
    <property type="protein sequence ID" value="RAW09272.1"/>
    <property type="molecule type" value="Genomic_DNA"/>
</dbReference>
<comment type="caution">
    <text evidence="3">The sequence shown here is derived from an EMBL/GenBank/DDBJ whole genome shotgun (WGS) entry which is preliminary data.</text>
</comment>
<reference evidence="3 4" key="1">
    <citation type="submission" date="2018-06" db="EMBL/GenBank/DDBJ databases">
        <title>Phytoactinopolyspora halophila sp. nov., a novel halophilic actinomycete isolated from a saline soil in China.</title>
        <authorList>
            <person name="Tang S.-K."/>
        </authorList>
    </citation>
    <scope>NUCLEOTIDE SEQUENCE [LARGE SCALE GENOMIC DNA]</scope>
    <source>
        <strain evidence="3 4">YIM 96934</strain>
    </source>
</reference>
<dbReference type="InterPro" id="IPR051450">
    <property type="entry name" value="Gfo/Idh/MocA_Oxidoreductases"/>
</dbReference>
<accession>A0A329QDF2</accession>
<dbReference type="InterPro" id="IPR055170">
    <property type="entry name" value="GFO_IDH_MocA-like_dom"/>
</dbReference>
<name>A0A329QDF2_9ACTN</name>
<dbReference type="AlphaFoldDB" id="A0A329QDF2"/>
<evidence type="ECO:0000313" key="3">
    <source>
        <dbReference type="EMBL" id="RAW09272.1"/>
    </source>
</evidence>
<dbReference type="PANTHER" id="PTHR43377:SF1">
    <property type="entry name" value="BILIVERDIN REDUCTASE A"/>
    <property type="match status" value="1"/>
</dbReference>
<dbReference type="OrthoDB" id="9792085at2"/>
<dbReference type="GO" id="GO:0000166">
    <property type="term" value="F:nucleotide binding"/>
    <property type="evidence" value="ECO:0007669"/>
    <property type="project" value="InterPro"/>
</dbReference>